<accession>A0A1B3XJ47</accession>
<evidence type="ECO:0000313" key="8">
    <source>
        <dbReference type="EMBL" id="AOH53231.1"/>
    </source>
</evidence>
<dbReference type="KEGG" id="bmur:ABE28_002625"/>
<dbReference type="Gene3D" id="3.40.605.10">
    <property type="entry name" value="Aldehyde Dehydrogenase, Chain A, domain 1"/>
    <property type="match status" value="1"/>
</dbReference>
<dbReference type="InterPro" id="IPR029510">
    <property type="entry name" value="Ald_DH_CS_GLU"/>
</dbReference>
<dbReference type="AlphaFoldDB" id="A0A1B3XJ47"/>
<dbReference type="Gene3D" id="3.40.309.10">
    <property type="entry name" value="Aldehyde Dehydrogenase, Chain A, domain 2"/>
    <property type="match status" value="1"/>
</dbReference>
<dbReference type="Pfam" id="PF00171">
    <property type="entry name" value="Aldedh"/>
    <property type="match status" value="1"/>
</dbReference>
<dbReference type="GO" id="GO:0006081">
    <property type="term" value="P:aldehyde metabolic process"/>
    <property type="evidence" value="ECO:0007669"/>
    <property type="project" value="InterPro"/>
</dbReference>
<dbReference type="GO" id="GO:0004029">
    <property type="term" value="F:aldehyde dehydrogenase (NAD+) activity"/>
    <property type="evidence" value="ECO:0007669"/>
    <property type="project" value="TreeGrafter"/>
</dbReference>
<sequence>MPDNDGHFLKTLPERQREDLFSSADLSVETRKKKLLKLKTILLEHETAFIQALYSDLGRPPFETISSEITVLLNEIDYVCKHLAKWSRPVRSRYLKFGYVESIKRMRHPYGSILIISSWNYPLQLALMPAIGAIASGNRCVIKPSEHAPATGELLREVINHVFPPEQLTVVTGDAQTASLLTSSPFDLIFFTGSQQTGKAVARQAGSQLTPVILELGGKNPCIMDETGFSKASIQQIIWGKFLNAGQTCIAPDTLFVHQSIYEKTLSEISASLSAFYGDRPQESADYGRICNDAHFQKVVDLIGKGDVWHGGQYDRNDRFIEPTVVTNLKPGSSIFQEEIFGPVLPVIPYTDIRTLLSSDMIQRDALTGYIFSKDNKQILQFTEHMKSPTISVNQVIHHAANPHVAFGGIGRSGYGAYHGKTGFLAFSYDKTDYKAYHYIHVQGKFPPYSDRNMKLLKKLRKWLL</sequence>
<dbReference type="Proteomes" id="UP000077926">
    <property type="component" value="Chromosome"/>
</dbReference>
<dbReference type="InterPro" id="IPR012394">
    <property type="entry name" value="Aldehyde_DH_NAD(P)"/>
</dbReference>
<evidence type="ECO:0000256" key="2">
    <source>
        <dbReference type="ARBA" id="ARBA00023002"/>
    </source>
</evidence>
<dbReference type="InterPro" id="IPR016161">
    <property type="entry name" value="Ald_DH/histidinol_DH"/>
</dbReference>
<evidence type="ECO:0000256" key="4">
    <source>
        <dbReference type="PIRSR" id="PIRSR036492-1"/>
    </source>
</evidence>
<dbReference type="EMBL" id="CP017080">
    <property type="protein sequence ID" value="AOH53231.1"/>
    <property type="molecule type" value="Genomic_DNA"/>
</dbReference>
<evidence type="ECO:0000313" key="9">
    <source>
        <dbReference type="Proteomes" id="UP000077926"/>
    </source>
</evidence>
<dbReference type="PANTHER" id="PTHR43570">
    <property type="entry name" value="ALDEHYDE DEHYDROGENASE"/>
    <property type="match status" value="1"/>
</dbReference>
<dbReference type="SUPFAM" id="SSF53720">
    <property type="entry name" value="ALDH-like"/>
    <property type="match status" value="1"/>
</dbReference>
<dbReference type="GO" id="GO:0005737">
    <property type="term" value="C:cytoplasm"/>
    <property type="evidence" value="ECO:0007669"/>
    <property type="project" value="TreeGrafter"/>
</dbReference>
<proteinExistence type="inferred from homology"/>
<gene>
    <name evidence="8" type="ORF">ABE28_002625</name>
</gene>
<feature type="active site" evidence="4 5">
    <location>
        <position position="215"/>
    </location>
</feature>
<reference evidence="8 9" key="1">
    <citation type="submission" date="2016-08" db="EMBL/GenBank/DDBJ databases">
        <title>Complete genome sequence of Bacillus muralis G25-68, a strain with toxicity to nematodes.</title>
        <authorList>
            <person name="Zheng Z."/>
        </authorList>
    </citation>
    <scope>NUCLEOTIDE SEQUENCE [LARGE SCALE GENOMIC DNA]</scope>
    <source>
        <strain evidence="8 9">G25-68</strain>
    </source>
</reference>
<dbReference type="PROSITE" id="PS00070">
    <property type="entry name" value="ALDEHYDE_DEHYDR_CYS"/>
    <property type="match status" value="1"/>
</dbReference>
<dbReference type="InterPro" id="IPR016160">
    <property type="entry name" value="Ald_DH_CS_CYS"/>
</dbReference>
<evidence type="ECO:0000256" key="3">
    <source>
        <dbReference type="PIRNR" id="PIRNR036492"/>
    </source>
</evidence>
<keyword evidence="2 3" id="KW-0560">Oxidoreductase</keyword>
<evidence type="ECO:0000256" key="5">
    <source>
        <dbReference type="PROSITE-ProRule" id="PRU10007"/>
    </source>
</evidence>
<evidence type="ECO:0000259" key="7">
    <source>
        <dbReference type="Pfam" id="PF00171"/>
    </source>
</evidence>
<name>A0A1B3XJ47_9BACI</name>
<dbReference type="STRING" id="264697.ABE28_002625"/>
<feature type="active site" evidence="4">
    <location>
        <position position="249"/>
    </location>
</feature>
<dbReference type="InterPro" id="IPR016162">
    <property type="entry name" value="Ald_DH_N"/>
</dbReference>
<dbReference type="RefSeq" id="WP_064464170.1">
    <property type="nucleotide sequence ID" value="NZ_CP017080.1"/>
</dbReference>
<evidence type="ECO:0000256" key="1">
    <source>
        <dbReference type="ARBA" id="ARBA00009986"/>
    </source>
</evidence>
<dbReference type="InterPro" id="IPR015590">
    <property type="entry name" value="Aldehyde_DH_dom"/>
</dbReference>
<organism evidence="8 9">
    <name type="scientific">Peribacillus muralis</name>
    <dbReference type="NCBI Taxonomy" id="264697"/>
    <lineage>
        <taxon>Bacteria</taxon>
        <taxon>Bacillati</taxon>
        <taxon>Bacillota</taxon>
        <taxon>Bacilli</taxon>
        <taxon>Bacillales</taxon>
        <taxon>Bacillaceae</taxon>
        <taxon>Peribacillus</taxon>
    </lineage>
</organism>
<dbReference type="OrthoDB" id="9762913at2"/>
<dbReference type="CDD" id="cd07087">
    <property type="entry name" value="ALDH_F3-13-14_CALDH-like"/>
    <property type="match status" value="1"/>
</dbReference>
<dbReference type="PANTHER" id="PTHR43570:SF16">
    <property type="entry name" value="ALDEHYDE DEHYDROGENASE TYPE III, ISOFORM Q"/>
    <property type="match status" value="1"/>
</dbReference>
<dbReference type="InterPro" id="IPR016163">
    <property type="entry name" value="Ald_DH_C"/>
</dbReference>
<feature type="domain" description="Aldehyde dehydrogenase" evidence="7">
    <location>
        <begin position="24"/>
        <end position="431"/>
    </location>
</feature>
<keyword evidence="9" id="KW-1185">Reference proteome</keyword>
<comment type="similarity">
    <text evidence="1 3 6">Belongs to the aldehyde dehydrogenase family.</text>
</comment>
<dbReference type="PIRSF" id="PIRSF036492">
    <property type="entry name" value="ALDH"/>
    <property type="match status" value="1"/>
</dbReference>
<dbReference type="PROSITE" id="PS00687">
    <property type="entry name" value="ALDEHYDE_DEHYDR_GLU"/>
    <property type="match status" value="1"/>
</dbReference>
<protein>
    <recommendedName>
        <fullName evidence="3">Aldehyde dehydrogenase</fullName>
    </recommendedName>
</protein>
<evidence type="ECO:0000256" key="6">
    <source>
        <dbReference type="RuleBase" id="RU003345"/>
    </source>
</evidence>